<feature type="compositionally biased region" description="Polar residues" evidence="1">
    <location>
        <begin position="25"/>
        <end position="48"/>
    </location>
</feature>
<gene>
    <name evidence="3" type="ORF">SLU01_27670</name>
</gene>
<evidence type="ECO:0000313" key="3">
    <source>
        <dbReference type="EMBL" id="GEN84455.1"/>
    </source>
</evidence>
<organism evidence="3 4">
    <name type="scientific">Sporosarcina luteola</name>
    <dbReference type="NCBI Taxonomy" id="582850"/>
    <lineage>
        <taxon>Bacteria</taxon>
        <taxon>Bacillati</taxon>
        <taxon>Bacillota</taxon>
        <taxon>Bacilli</taxon>
        <taxon>Bacillales</taxon>
        <taxon>Caryophanaceae</taxon>
        <taxon>Sporosarcina</taxon>
    </lineage>
</organism>
<evidence type="ECO:0000256" key="2">
    <source>
        <dbReference type="SAM" id="SignalP"/>
    </source>
</evidence>
<sequence length="179" mass="20193">MKKIGMSLLVLLLSLTLIACNENKGNQNQEPAVTENGTSVKNEGNSSNDDQEDSTEVGQDNVSNQDDMQTQMKELEYAEFELEVEYADGTEYEAEIEKRKDGTIKAEIEDSLNFVDINGAEAFNKLYPLVKQLGITQQTTKDKAISQTLSIFNLPTDYTKFELELRFNDGTKLEFEDKK</sequence>
<dbReference type="OrthoDB" id="2452750at2"/>
<name>A0A511ZAG8_9BACL</name>
<proteinExistence type="predicted"/>
<reference evidence="3 4" key="1">
    <citation type="submission" date="2019-07" db="EMBL/GenBank/DDBJ databases">
        <title>Whole genome shotgun sequence of Sporosarcina luteola NBRC 105378.</title>
        <authorList>
            <person name="Hosoyama A."/>
            <person name="Uohara A."/>
            <person name="Ohji S."/>
            <person name="Ichikawa N."/>
        </authorList>
    </citation>
    <scope>NUCLEOTIDE SEQUENCE [LARGE SCALE GENOMIC DNA]</scope>
    <source>
        <strain evidence="3 4">NBRC 105378</strain>
    </source>
</reference>
<dbReference type="EMBL" id="BJYL01000037">
    <property type="protein sequence ID" value="GEN84455.1"/>
    <property type="molecule type" value="Genomic_DNA"/>
</dbReference>
<comment type="caution">
    <text evidence="3">The sequence shown here is derived from an EMBL/GenBank/DDBJ whole genome shotgun (WGS) entry which is preliminary data.</text>
</comment>
<keyword evidence="4" id="KW-1185">Reference proteome</keyword>
<evidence type="ECO:0008006" key="5">
    <source>
        <dbReference type="Google" id="ProtNLM"/>
    </source>
</evidence>
<feature type="region of interest" description="Disordered" evidence="1">
    <location>
        <begin position="25"/>
        <end position="65"/>
    </location>
</feature>
<feature type="compositionally biased region" description="Polar residues" evidence="1">
    <location>
        <begin position="56"/>
        <end position="65"/>
    </location>
</feature>
<dbReference type="Proteomes" id="UP000321901">
    <property type="component" value="Unassembled WGS sequence"/>
</dbReference>
<dbReference type="AlphaFoldDB" id="A0A511ZAG8"/>
<dbReference type="InterPro" id="IPR025623">
    <property type="entry name" value="YusW"/>
</dbReference>
<evidence type="ECO:0000256" key="1">
    <source>
        <dbReference type="SAM" id="MobiDB-lite"/>
    </source>
</evidence>
<dbReference type="PROSITE" id="PS51257">
    <property type="entry name" value="PROKAR_LIPOPROTEIN"/>
    <property type="match status" value="1"/>
</dbReference>
<feature type="signal peptide" evidence="2">
    <location>
        <begin position="1"/>
        <end position="19"/>
    </location>
</feature>
<dbReference type="Pfam" id="PF14039">
    <property type="entry name" value="YusW"/>
    <property type="match status" value="1"/>
</dbReference>
<accession>A0A511ZAG8</accession>
<dbReference type="RefSeq" id="WP_147059314.1">
    <property type="nucleotide sequence ID" value="NZ_BJYL01000037.1"/>
</dbReference>
<protein>
    <recommendedName>
        <fullName evidence="5">Lipoprotein</fullName>
    </recommendedName>
</protein>
<evidence type="ECO:0000313" key="4">
    <source>
        <dbReference type="Proteomes" id="UP000321901"/>
    </source>
</evidence>
<feature type="chain" id="PRO_5039233963" description="Lipoprotein" evidence="2">
    <location>
        <begin position="20"/>
        <end position="179"/>
    </location>
</feature>
<keyword evidence="2" id="KW-0732">Signal</keyword>